<evidence type="ECO:0000313" key="3">
    <source>
        <dbReference type="Proteomes" id="UP000324222"/>
    </source>
</evidence>
<gene>
    <name evidence="2" type="ORF">E2C01_072342</name>
</gene>
<proteinExistence type="predicted"/>
<dbReference type="Proteomes" id="UP000324222">
    <property type="component" value="Unassembled WGS sequence"/>
</dbReference>
<organism evidence="2 3">
    <name type="scientific">Portunus trituberculatus</name>
    <name type="common">Swimming crab</name>
    <name type="synonym">Neptunus trituberculatus</name>
    <dbReference type="NCBI Taxonomy" id="210409"/>
    <lineage>
        <taxon>Eukaryota</taxon>
        <taxon>Metazoa</taxon>
        <taxon>Ecdysozoa</taxon>
        <taxon>Arthropoda</taxon>
        <taxon>Crustacea</taxon>
        <taxon>Multicrustacea</taxon>
        <taxon>Malacostraca</taxon>
        <taxon>Eumalacostraca</taxon>
        <taxon>Eucarida</taxon>
        <taxon>Decapoda</taxon>
        <taxon>Pleocyemata</taxon>
        <taxon>Brachyura</taxon>
        <taxon>Eubrachyura</taxon>
        <taxon>Portunoidea</taxon>
        <taxon>Portunidae</taxon>
        <taxon>Portuninae</taxon>
        <taxon>Portunus</taxon>
    </lineage>
</organism>
<keyword evidence="3" id="KW-1185">Reference proteome</keyword>
<accession>A0A5B7I6G2</accession>
<protein>
    <submittedName>
        <fullName evidence="2">Uncharacterized protein</fullName>
    </submittedName>
</protein>
<dbReference type="AlphaFoldDB" id="A0A5B7I6G2"/>
<reference evidence="2 3" key="1">
    <citation type="submission" date="2019-05" db="EMBL/GenBank/DDBJ databases">
        <title>Another draft genome of Portunus trituberculatus and its Hox gene families provides insights of decapod evolution.</title>
        <authorList>
            <person name="Jeong J.-H."/>
            <person name="Song I."/>
            <person name="Kim S."/>
            <person name="Choi T."/>
            <person name="Kim D."/>
            <person name="Ryu S."/>
            <person name="Kim W."/>
        </authorList>
    </citation>
    <scope>NUCLEOTIDE SEQUENCE [LARGE SCALE GENOMIC DNA]</scope>
    <source>
        <tissue evidence="2">Muscle</tissue>
    </source>
</reference>
<dbReference type="EMBL" id="VSRR010046973">
    <property type="protein sequence ID" value="MPC77873.1"/>
    <property type="molecule type" value="Genomic_DNA"/>
</dbReference>
<sequence>MQEEICGPSTTRHKAPPSRMQHFPPPAAPRPRFSLPVSSGLGAVSRHFIRRRDISCRLVEGGGGLGSLCFGDH</sequence>
<name>A0A5B7I6G2_PORTR</name>
<feature type="region of interest" description="Disordered" evidence="1">
    <location>
        <begin position="1"/>
        <end position="34"/>
    </location>
</feature>
<comment type="caution">
    <text evidence="2">The sequence shown here is derived from an EMBL/GenBank/DDBJ whole genome shotgun (WGS) entry which is preliminary data.</text>
</comment>
<evidence type="ECO:0000313" key="2">
    <source>
        <dbReference type="EMBL" id="MPC77873.1"/>
    </source>
</evidence>
<evidence type="ECO:0000256" key="1">
    <source>
        <dbReference type="SAM" id="MobiDB-lite"/>
    </source>
</evidence>